<reference evidence="2 3" key="1">
    <citation type="submission" date="2016-03" db="EMBL/GenBank/DDBJ databases">
        <authorList>
            <person name="Ploux O."/>
        </authorList>
    </citation>
    <scope>NUCLEOTIDE SEQUENCE [LARGE SCALE GENOMIC DNA]</scope>
    <source>
        <strain evidence="2 3">R-45370</strain>
    </source>
</reference>
<dbReference type="EMBL" id="LUUI01000087">
    <property type="protein sequence ID" value="OAI17608.1"/>
    <property type="molecule type" value="Genomic_DNA"/>
</dbReference>
<feature type="coiled-coil region" evidence="1">
    <location>
        <begin position="22"/>
        <end position="71"/>
    </location>
</feature>
<dbReference type="AlphaFoldDB" id="A0A177NHT5"/>
<evidence type="ECO:0000256" key="1">
    <source>
        <dbReference type="SAM" id="Coils"/>
    </source>
</evidence>
<organism evidence="2 3">
    <name type="scientific">Methylomonas lenta</name>
    <dbReference type="NCBI Taxonomy" id="980561"/>
    <lineage>
        <taxon>Bacteria</taxon>
        <taxon>Pseudomonadati</taxon>
        <taxon>Pseudomonadota</taxon>
        <taxon>Gammaproteobacteria</taxon>
        <taxon>Methylococcales</taxon>
        <taxon>Methylococcaceae</taxon>
        <taxon>Methylomonas</taxon>
    </lineage>
</organism>
<gene>
    <name evidence="2" type="ORF">A1359_05805</name>
</gene>
<dbReference type="Proteomes" id="UP000078476">
    <property type="component" value="Unassembled WGS sequence"/>
</dbReference>
<keyword evidence="3" id="KW-1185">Reference proteome</keyword>
<keyword evidence="1" id="KW-0175">Coiled coil</keyword>
<comment type="caution">
    <text evidence="2">The sequence shown here is derived from an EMBL/GenBank/DDBJ whole genome shotgun (WGS) entry which is preliminary data.</text>
</comment>
<evidence type="ECO:0000313" key="3">
    <source>
        <dbReference type="Proteomes" id="UP000078476"/>
    </source>
</evidence>
<protein>
    <submittedName>
        <fullName evidence="2">Uncharacterized protein</fullName>
    </submittedName>
</protein>
<dbReference type="STRING" id="980561.A1359_05805"/>
<sequence>MTRPSRDNGRTQSGRTCILVYKVKTEEEIARSQELAKQQLKEKESAHAKRIAVLSAKIKKAEKERKEANELRYKEDVKATARFLQDVENEREIIRSSHYK</sequence>
<accession>A0A177NHT5</accession>
<name>A0A177NHT5_9GAMM</name>
<dbReference type="RefSeq" id="WP_066979844.1">
    <property type="nucleotide sequence ID" value="NZ_LUUI01000087.1"/>
</dbReference>
<proteinExistence type="predicted"/>
<evidence type="ECO:0000313" key="2">
    <source>
        <dbReference type="EMBL" id="OAI17608.1"/>
    </source>
</evidence>